<gene>
    <name evidence="14" type="ORF">J437_LFUL006936</name>
</gene>
<dbReference type="PROSITE" id="PS51190">
    <property type="entry name" value="FATC"/>
    <property type="match status" value="1"/>
</dbReference>
<evidence type="ECO:0000256" key="1">
    <source>
        <dbReference type="ARBA" id="ARBA00004123"/>
    </source>
</evidence>
<dbReference type="InterPro" id="IPR003152">
    <property type="entry name" value="FATC_dom"/>
</dbReference>
<dbReference type="OrthoDB" id="381190at2759"/>
<evidence type="ECO:0000259" key="11">
    <source>
        <dbReference type="PROSITE" id="PS50290"/>
    </source>
</evidence>
<keyword evidence="15" id="KW-1185">Reference proteome</keyword>
<evidence type="ECO:0000256" key="3">
    <source>
        <dbReference type="ARBA" id="ARBA00022527"/>
    </source>
</evidence>
<feature type="domain" description="PI3K/PI4K catalytic" evidence="11">
    <location>
        <begin position="700"/>
        <end position="948"/>
    </location>
</feature>
<reference evidence="14" key="1">
    <citation type="submission" date="2013-04" db="EMBL/GenBank/DDBJ databases">
        <authorList>
            <person name="Qu J."/>
            <person name="Murali S.C."/>
            <person name="Bandaranaike D."/>
            <person name="Bellair M."/>
            <person name="Blankenburg K."/>
            <person name="Chao H."/>
            <person name="Dinh H."/>
            <person name="Doddapaneni H."/>
            <person name="Downs B."/>
            <person name="Dugan-Rocha S."/>
            <person name="Elkadiri S."/>
            <person name="Gnanaolivu R.D."/>
            <person name="Hernandez B."/>
            <person name="Javaid M."/>
            <person name="Jayaseelan J.C."/>
            <person name="Lee S."/>
            <person name="Li M."/>
            <person name="Ming W."/>
            <person name="Munidasa M."/>
            <person name="Muniz J."/>
            <person name="Nguyen L."/>
            <person name="Ongeri F."/>
            <person name="Osuji N."/>
            <person name="Pu L.-L."/>
            <person name="Puazo M."/>
            <person name="Qu C."/>
            <person name="Quiroz J."/>
            <person name="Raj R."/>
            <person name="Weissenberger G."/>
            <person name="Xin Y."/>
            <person name="Zou X."/>
            <person name="Han Y."/>
            <person name="Richards S."/>
            <person name="Worley K."/>
            <person name="Muzny D."/>
            <person name="Gibbs R."/>
        </authorList>
    </citation>
    <scope>NUCLEOTIDE SEQUENCE</scope>
    <source>
        <strain evidence="14">Sampled in the wild</strain>
    </source>
</reference>
<dbReference type="SUPFAM" id="SSF56112">
    <property type="entry name" value="Protein kinase-like (PK-like)"/>
    <property type="match status" value="1"/>
</dbReference>
<dbReference type="GO" id="GO:0006974">
    <property type="term" value="P:DNA damage response"/>
    <property type="evidence" value="ECO:0007669"/>
    <property type="project" value="UniProtKB-KW"/>
</dbReference>
<evidence type="ECO:0000259" key="12">
    <source>
        <dbReference type="PROSITE" id="PS51189"/>
    </source>
</evidence>
<dbReference type="Proteomes" id="UP000792457">
    <property type="component" value="Unassembled WGS sequence"/>
</dbReference>
<keyword evidence="6" id="KW-0227">DNA damage</keyword>
<dbReference type="GO" id="GO:0005634">
    <property type="term" value="C:nucleus"/>
    <property type="evidence" value="ECO:0007669"/>
    <property type="project" value="UniProtKB-SubCell"/>
</dbReference>
<keyword evidence="3" id="KW-0723">Serine/threonine-protein kinase</keyword>
<dbReference type="PROSITE" id="PS00915">
    <property type="entry name" value="PI3_4_KINASE_1"/>
    <property type="match status" value="1"/>
</dbReference>
<dbReference type="PROSITE" id="PS50290">
    <property type="entry name" value="PI3_4_KINASE_3"/>
    <property type="match status" value="1"/>
</dbReference>
<evidence type="ECO:0000256" key="10">
    <source>
        <dbReference type="ARBA" id="ARBA00047899"/>
    </source>
</evidence>
<comment type="caution">
    <text evidence="14">The sequence shown here is derived from an EMBL/GenBank/DDBJ whole genome shotgun (WGS) entry which is preliminary data.</text>
</comment>
<comment type="catalytic activity">
    <reaction evidence="10">
        <text>L-threonyl-[protein] + ATP = O-phospho-L-threonyl-[protein] + ADP + H(+)</text>
        <dbReference type="Rhea" id="RHEA:46608"/>
        <dbReference type="Rhea" id="RHEA-COMP:11060"/>
        <dbReference type="Rhea" id="RHEA-COMP:11605"/>
        <dbReference type="ChEBI" id="CHEBI:15378"/>
        <dbReference type="ChEBI" id="CHEBI:30013"/>
        <dbReference type="ChEBI" id="CHEBI:30616"/>
        <dbReference type="ChEBI" id="CHEBI:61977"/>
        <dbReference type="ChEBI" id="CHEBI:456216"/>
        <dbReference type="EC" id="2.7.11.1"/>
    </reaction>
</comment>
<keyword evidence="5" id="KW-0547">Nucleotide-binding</keyword>
<dbReference type="GO" id="GO:0004674">
    <property type="term" value="F:protein serine/threonine kinase activity"/>
    <property type="evidence" value="ECO:0007669"/>
    <property type="project" value="UniProtKB-KW"/>
</dbReference>
<dbReference type="InterPro" id="IPR011009">
    <property type="entry name" value="Kinase-like_dom_sf"/>
</dbReference>
<comment type="subcellular location">
    <subcellularLocation>
        <location evidence="1">Nucleus</location>
    </subcellularLocation>
</comment>
<dbReference type="Gene3D" id="1.10.1070.11">
    <property type="entry name" value="Phosphatidylinositol 3-/4-kinase, catalytic domain"/>
    <property type="match status" value="1"/>
</dbReference>
<keyword evidence="8" id="KW-0067">ATP-binding</keyword>
<feature type="domain" description="FAT" evidence="12">
    <location>
        <begin position="1"/>
        <end position="593"/>
    </location>
</feature>
<organism evidence="14 15">
    <name type="scientific">Ladona fulva</name>
    <name type="common">Scarce chaser dragonfly</name>
    <name type="synonym">Libellula fulva</name>
    <dbReference type="NCBI Taxonomy" id="123851"/>
    <lineage>
        <taxon>Eukaryota</taxon>
        <taxon>Metazoa</taxon>
        <taxon>Ecdysozoa</taxon>
        <taxon>Arthropoda</taxon>
        <taxon>Hexapoda</taxon>
        <taxon>Insecta</taxon>
        <taxon>Pterygota</taxon>
        <taxon>Palaeoptera</taxon>
        <taxon>Odonata</taxon>
        <taxon>Epiprocta</taxon>
        <taxon>Anisoptera</taxon>
        <taxon>Libelluloidea</taxon>
        <taxon>Libellulidae</taxon>
        <taxon>Ladona</taxon>
    </lineage>
</organism>
<dbReference type="InterPro" id="IPR014009">
    <property type="entry name" value="PIK_FAT"/>
</dbReference>
<dbReference type="GO" id="GO:0005524">
    <property type="term" value="F:ATP binding"/>
    <property type="evidence" value="ECO:0007669"/>
    <property type="project" value="UniProtKB-KW"/>
</dbReference>
<dbReference type="InterPro" id="IPR003151">
    <property type="entry name" value="PIK-rel_kinase_FAT"/>
</dbReference>
<evidence type="ECO:0000256" key="4">
    <source>
        <dbReference type="ARBA" id="ARBA00022679"/>
    </source>
</evidence>
<dbReference type="Pfam" id="PF00454">
    <property type="entry name" value="PI3_PI4_kinase"/>
    <property type="match status" value="1"/>
</dbReference>
<keyword evidence="4" id="KW-0808">Transferase</keyword>
<dbReference type="SMART" id="SM00146">
    <property type="entry name" value="PI3Kc"/>
    <property type="match status" value="1"/>
</dbReference>
<evidence type="ECO:0000256" key="5">
    <source>
        <dbReference type="ARBA" id="ARBA00022741"/>
    </source>
</evidence>
<dbReference type="Pfam" id="PF02259">
    <property type="entry name" value="FAT"/>
    <property type="match status" value="1"/>
</dbReference>
<dbReference type="InterPro" id="IPR000403">
    <property type="entry name" value="PI3/4_kinase_cat_dom"/>
</dbReference>
<evidence type="ECO:0000256" key="7">
    <source>
        <dbReference type="ARBA" id="ARBA00022777"/>
    </source>
</evidence>
<reference evidence="14" key="2">
    <citation type="submission" date="2017-10" db="EMBL/GenBank/DDBJ databases">
        <title>Ladona fulva Genome sequencing and assembly.</title>
        <authorList>
            <person name="Murali S."/>
            <person name="Richards S."/>
            <person name="Bandaranaike D."/>
            <person name="Bellair M."/>
            <person name="Blankenburg K."/>
            <person name="Chao H."/>
            <person name="Dinh H."/>
            <person name="Doddapaneni H."/>
            <person name="Dugan-Rocha S."/>
            <person name="Elkadiri S."/>
            <person name="Gnanaolivu R."/>
            <person name="Hernandez B."/>
            <person name="Skinner E."/>
            <person name="Javaid M."/>
            <person name="Lee S."/>
            <person name="Li M."/>
            <person name="Ming W."/>
            <person name="Munidasa M."/>
            <person name="Muniz J."/>
            <person name="Nguyen L."/>
            <person name="Hughes D."/>
            <person name="Osuji N."/>
            <person name="Pu L.-L."/>
            <person name="Puazo M."/>
            <person name="Qu C."/>
            <person name="Quiroz J."/>
            <person name="Raj R."/>
            <person name="Weissenberger G."/>
            <person name="Xin Y."/>
            <person name="Zou X."/>
            <person name="Han Y."/>
            <person name="Worley K."/>
            <person name="Muzny D."/>
            <person name="Gibbs R."/>
        </authorList>
    </citation>
    <scope>NUCLEOTIDE SEQUENCE</scope>
    <source>
        <strain evidence="14">Sampled in the wild</strain>
    </source>
</reference>
<evidence type="ECO:0000256" key="9">
    <source>
        <dbReference type="ARBA" id="ARBA00023242"/>
    </source>
</evidence>
<keyword evidence="9" id="KW-0539">Nucleus</keyword>
<keyword evidence="7" id="KW-0418">Kinase</keyword>
<accession>A0A8K0KAQ3</accession>
<dbReference type="InterPro" id="IPR038980">
    <property type="entry name" value="ATM_plant"/>
</dbReference>
<dbReference type="PANTHER" id="PTHR37079:SF4">
    <property type="entry name" value="SERINE_THREONINE-PROTEIN KINASE ATM"/>
    <property type="match status" value="1"/>
</dbReference>
<evidence type="ECO:0000313" key="14">
    <source>
        <dbReference type="EMBL" id="KAG8228988.1"/>
    </source>
</evidence>
<evidence type="ECO:0000313" key="15">
    <source>
        <dbReference type="Proteomes" id="UP000792457"/>
    </source>
</evidence>
<dbReference type="InterPro" id="IPR036940">
    <property type="entry name" value="PI3/4_kinase_cat_sf"/>
</dbReference>
<dbReference type="EC" id="2.7.11.1" evidence="2"/>
<dbReference type="PANTHER" id="PTHR37079">
    <property type="entry name" value="SERINE/THREONINE-PROTEIN KINASE ATM"/>
    <property type="match status" value="1"/>
</dbReference>
<dbReference type="EMBL" id="KZ308405">
    <property type="protein sequence ID" value="KAG8228988.1"/>
    <property type="molecule type" value="Genomic_DNA"/>
</dbReference>
<name>A0A8K0KAQ3_LADFU</name>
<evidence type="ECO:0000256" key="2">
    <source>
        <dbReference type="ARBA" id="ARBA00012513"/>
    </source>
</evidence>
<proteinExistence type="predicted"/>
<dbReference type="InterPro" id="IPR018936">
    <property type="entry name" value="PI3/4_kinase_CS"/>
</dbReference>
<evidence type="ECO:0000256" key="6">
    <source>
        <dbReference type="ARBA" id="ARBA00022763"/>
    </source>
</evidence>
<dbReference type="PROSITE" id="PS51189">
    <property type="entry name" value="FAT"/>
    <property type="match status" value="1"/>
</dbReference>
<dbReference type="SMART" id="SM01343">
    <property type="entry name" value="FATC"/>
    <property type="match status" value="1"/>
</dbReference>
<evidence type="ECO:0000259" key="13">
    <source>
        <dbReference type="PROSITE" id="PS51190"/>
    </source>
</evidence>
<dbReference type="AlphaFoldDB" id="A0A8K0KAQ3"/>
<sequence length="948" mass="109026">MLHYHINADTPGVSEILQVLRESFAGIGDTDALYGCGIGHLFEPEGRIQHFKHLDKWEQVMRSYELEVAYCGQPEKLDGLLKSLQMLGMDELLMRFIDSKEMDQYDGLRYECAWRLGAWDQIPTLRNEKLPMLTELMEDFSRKGITAKSNEKEIDKLFHQHLFLAVSHIKSGKYKESLDLLDVARSLVINSLALSSLEACQNLYRPIARLQAIKSTEVFANAFLSKKKRILPFIIEEWERDDDVSQQSFNLAEPVKAVRLTLLEHCCQNTETSSNNASDLNYSNFKALVDIRLHQSIIAREANMFWVSEKYLRAVRQIPNVLSNVNFRLRLGLEEAKLFWSKGDKDVGKIILERLIAGENAEAHYLDYARALVTYGSWVMDTHSERGKAPLQKYFGRTIELMNENNHDKHSEDFLHAAKAFALFADENFIETKHRIQSSSFQQQKETALVSKNIATTYNKIHTATDEKRAASILLKLADIDQKEIANIENEKASFHCLALFNYIDVLRYSSDKDIDIIYRVVSLMLEPIRDRERIEAKIWCIPTFKFIPVIRQLIPRVIAEDENAKFFKKLIEKCALDHPHHILPALFAVAYSTRGIENIEGSYAFVTEGQKENTTAAQNILGDLIKKEILKDNILQLQKLWESLIDLAYINTSKKSCHDIPRGHSILKLRDLNSVQIPTIALKGSPVAKYKNIVTLHKYEPEFQLVGGINMPKKISCIGSDGVKYFQLLKGKDDPRQDAVMVQVVELINELMVKDKRAQKRNLIMRTYKVSRIAFEQGRLLKFPETVPFRLTRNIVDGMGVSGVQGVFKNEEVMRVIREHYRSVLTVLEVLIYDPLYAWTLKPFEQALKERREVSYSDDSYETEDGEKAGFFSSFGKPLKKFPEWRLNQNERNPYAVRALERIERKILGVEDGFPPSSIEAQVDKLIKIAQDPENLCALYSGWQPYL</sequence>
<dbReference type="Pfam" id="PF02260">
    <property type="entry name" value="FATC"/>
    <property type="match status" value="1"/>
</dbReference>
<evidence type="ECO:0000256" key="8">
    <source>
        <dbReference type="ARBA" id="ARBA00022840"/>
    </source>
</evidence>
<dbReference type="Gene3D" id="3.30.1010.10">
    <property type="entry name" value="Phosphatidylinositol 3-kinase Catalytic Subunit, Chain A, domain 4"/>
    <property type="match status" value="1"/>
</dbReference>
<protein>
    <recommendedName>
        <fullName evidence="2">non-specific serine/threonine protein kinase</fullName>
        <ecNumber evidence="2">2.7.11.1</ecNumber>
    </recommendedName>
</protein>
<feature type="domain" description="FATC" evidence="13">
    <location>
        <begin position="916"/>
        <end position="948"/>
    </location>
</feature>